<dbReference type="Proteomes" id="UP000593802">
    <property type="component" value="Chromosome"/>
</dbReference>
<sequence length="431" mass="46509">MSHRTSGEKFYFGWYIVLISCMITLLTVGTRLGIGPFFKPMADELGVSRTFLSFVISVGMLAYGAGMPVAGKLVERYGTRFVLLSGLGMITVATLWTIWTADTVSFFLAYGILLSFGLAFTSPVAMTPVISKWFTRQRGRALFYLSTGAMAGIAVMTPVFQWLIGWIGWRDTLLVLDIVFIVILIPSAIWIIRDEAPAGTDLLPGQLASSHLSQTLSANQMIPLVDWKGALRTKPFWNIAAGLFVCGFSMNVLGSHGVPMLTDHGFSEMTASFGVGLIGIVAVGSTVVLGSLSDKLPRKNLLSLIYLIRGIGFLLIAVVMTPWQLYLVSVMGGLAWAGSTALSSAILGDVYGVRWVGVLYGWTYFVHQIGAAVGSFLAGWGYETFGTHLPSFGLTALLLAAASLLSFYLPVQVRYANHLQPSAHSSVSGSR</sequence>
<dbReference type="KEGG" id="eff:skT53_04510"/>
<dbReference type="SUPFAM" id="SSF103473">
    <property type="entry name" value="MFS general substrate transporter"/>
    <property type="match status" value="1"/>
</dbReference>
<feature type="transmembrane region" description="Helical" evidence="6">
    <location>
        <begin position="236"/>
        <end position="258"/>
    </location>
</feature>
<dbReference type="EMBL" id="AP023366">
    <property type="protein sequence ID" value="BCJ85466.1"/>
    <property type="molecule type" value="Genomic_DNA"/>
</dbReference>
<dbReference type="RefSeq" id="WP_200759586.1">
    <property type="nucleotide sequence ID" value="NZ_AP023366.1"/>
</dbReference>
<protein>
    <submittedName>
        <fullName evidence="8">MFS transporter</fullName>
    </submittedName>
</protein>
<dbReference type="PROSITE" id="PS50850">
    <property type="entry name" value="MFS"/>
    <property type="match status" value="1"/>
</dbReference>
<evidence type="ECO:0000256" key="3">
    <source>
        <dbReference type="ARBA" id="ARBA00022692"/>
    </source>
</evidence>
<feature type="transmembrane region" description="Helical" evidence="6">
    <location>
        <begin position="107"/>
        <end position="130"/>
    </location>
</feature>
<evidence type="ECO:0000313" key="9">
    <source>
        <dbReference type="Proteomes" id="UP000593802"/>
    </source>
</evidence>
<feature type="transmembrane region" description="Helical" evidence="6">
    <location>
        <begin position="50"/>
        <end position="69"/>
    </location>
</feature>
<feature type="transmembrane region" description="Helical" evidence="6">
    <location>
        <begin position="142"/>
        <end position="167"/>
    </location>
</feature>
<evidence type="ECO:0000259" key="7">
    <source>
        <dbReference type="PROSITE" id="PS50850"/>
    </source>
</evidence>
<evidence type="ECO:0000256" key="6">
    <source>
        <dbReference type="SAM" id="Phobius"/>
    </source>
</evidence>
<evidence type="ECO:0000256" key="1">
    <source>
        <dbReference type="ARBA" id="ARBA00004651"/>
    </source>
</evidence>
<feature type="transmembrane region" description="Helical" evidence="6">
    <location>
        <begin position="326"/>
        <end position="347"/>
    </location>
</feature>
<dbReference type="AlphaFoldDB" id="A0A7I8D9G7"/>
<organism evidence="8 9">
    <name type="scientific">Effusibacillus dendaii</name>
    <dbReference type="NCBI Taxonomy" id="2743772"/>
    <lineage>
        <taxon>Bacteria</taxon>
        <taxon>Bacillati</taxon>
        <taxon>Bacillota</taxon>
        <taxon>Bacilli</taxon>
        <taxon>Bacillales</taxon>
        <taxon>Alicyclobacillaceae</taxon>
        <taxon>Effusibacillus</taxon>
    </lineage>
</organism>
<dbReference type="CDD" id="cd17355">
    <property type="entry name" value="MFS_YcxA_like"/>
    <property type="match status" value="1"/>
</dbReference>
<feature type="transmembrane region" description="Helical" evidence="6">
    <location>
        <begin position="392"/>
        <end position="411"/>
    </location>
</feature>
<dbReference type="Pfam" id="PF07690">
    <property type="entry name" value="MFS_1"/>
    <property type="match status" value="1"/>
</dbReference>
<reference evidence="8 9" key="1">
    <citation type="submission" date="2020-08" db="EMBL/GenBank/DDBJ databases">
        <title>Complete Genome Sequence of Effusibacillus dendaii Strain skT53, Isolated from Farmland soil.</title>
        <authorList>
            <person name="Konishi T."/>
            <person name="Kawasaki H."/>
        </authorList>
    </citation>
    <scope>NUCLEOTIDE SEQUENCE [LARGE SCALE GENOMIC DNA]</scope>
    <source>
        <strain evidence="9">skT53</strain>
    </source>
</reference>
<evidence type="ECO:0000256" key="5">
    <source>
        <dbReference type="ARBA" id="ARBA00023136"/>
    </source>
</evidence>
<dbReference type="PANTHER" id="PTHR11360">
    <property type="entry name" value="MONOCARBOXYLATE TRANSPORTER"/>
    <property type="match status" value="1"/>
</dbReference>
<evidence type="ECO:0000313" key="8">
    <source>
        <dbReference type="EMBL" id="BCJ85466.1"/>
    </source>
</evidence>
<evidence type="ECO:0000256" key="4">
    <source>
        <dbReference type="ARBA" id="ARBA00022989"/>
    </source>
</evidence>
<feature type="domain" description="Major facilitator superfamily (MFS) profile" evidence="7">
    <location>
        <begin position="16"/>
        <end position="414"/>
    </location>
</feature>
<proteinExistence type="predicted"/>
<dbReference type="GO" id="GO:0022857">
    <property type="term" value="F:transmembrane transporter activity"/>
    <property type="evidence" value="ECO:0007669"/>
    <property type="project" value="InterPro"/>
</dbReference>
<dbReference type="GO" id="GO:0005886">
    <property type="term" value="C:plasma membrane"/>
    <property type="evidence" value="ECO:0007669"/>
    <property type="project" value="UniProtKB-SubCell"/>
</dbReference>
<keyword evidence="2" id="KW-0813">Transport</keyword>
<keyword evidence="5 6" id="KW-0472">Membrane</keyword>
<name>A0A7I8D9G7_9BACL</name>
<dbReference type="PANTHER" id="PTHR11360:SF284">
    <property type="entry name" value="EG:103B4.3 PROTEIN-RELATED"/>
    <property type="match status" value="1"/>
</dbReference>
<dbReference type="InterPro" id="IPR020846">
    <property type="entry name" value="MFS_dom"/>
</dbReference>
<feature type="transmembrane region" description="Helical" evidence="6">
    <location>
        <begin position="173"/>
        <end position="192"/>
    </location>
</feature>
<feature type="transmembrane region" description="Helical" evidence="6">
    <location>
        <begin position="12"/>
        <end position="38"/>
    </location>
</feature>
<accession>A0A7I8D9G7</accession>
<dbReference type="InterPro" id="IPR036259">
    <property type="entry name" value="MFS_trans_sf"/>
</dbReference>
<dbReference type="PROSITE" id="PS51257">
    <property type="entry name" value="PROKAR_LIPOPROTEIN"/>
    <property type="match status" value="1"/>
</dbReference>
<dbReference type="Gene3D" id="1.20.1250.20">
    <property type="entry name" value="MFS general substrate transporter like domains"/>
    <property type="match status" value="2"/>
</dbReference>
<feature type="transmembrane region" description="Helical" evidence="6">
    <location>
        <begin position="270"/>
        <end position="289"/>
    </location>
</feature>
<feature type="transmembrane region" description="Helical" evidence="6">
    <location>
        <begin position="81"/>
        <end position="101"/>
    </location>
</feature>
<feature type="transmembrane region" description="Helical" evidence="6">
    <location>
        <begin position="359"/>
        <end position="380"/>
    </location>
</feature>
<comment type="subcellular location">
    <subcellularLocation>
        <location evidence="1">Cell membrane</location>
        <topology evidence="1">Multi-pass membrane protein</topology>
    </subcellularLocation>
</comment>
<keyword evidence="4 6" id="KW-1133">Transmembrane helix</keyword>
<dbReference type="InterPro" id="IPR011701">
    <property type="entry name" value="MFS"/>
</dbReference>
<gene>
    <name evidence="8" type="ORF">skT53_04510</name>
</gene>
<dbReference type="InterPro" id="IPR050327">
    <property type="entry name" value="Proton-linked_MCT"/>
</dbReference>
<keyword evidence="9" id="KW-1185">Reference proteome</keyword>
<evidence type="ECO:0000256" key="2">
    <source>
        <dbReference type="ARBA" id="ARBA00022448"/>
    </source>
</evidence>
<feature type="transmembrane region" description="Helical" evidence="6">
    <location>
        <begin position="301"/>
        <end position="320"/>
    </location>
</feature>
<keyword evidence="3 6" id="KW-0812">Transmembrane</keyword>